<dbReference type="RefSeq" id="WP_126144428.1">
    <property type="nucleotide sequence ID" value="NZ_RXHU01000100.1"/>
</dbReference>
<evidence type="ECO:0000259" key="6">
    <source>
        <dbReference type="SMART" id="SM00849"/>
    </source>
</evidence>
<dbReference type="EMBL" id="RXHU01000100">
    <property type="protein sequence ID" value="RTE03572.1"/>
    <property type="molecule type" value="Genomic_DNA"/>
</dbReference>
<evidence type="ECO:0000256" key="2">
    <source>
        <dbReference type="ARBA" id="ARBA00022833"/>
    </source>
</evidence>
<comment type="catalytic activity">
    <reaction evidence="5">
        <text>3',5'-cyclic UMP + H2O = UMP + H(+)</text>
        <dbReference type="Rhea" id="RHEA:70575"/>
        <dbReference type="ChEBI" id="CHEBI:15377"/>
        <dbReference type="ChEBI" id="CHEBI:15378"/>
        <dbReference type="ChEBI" id="CHEBI:57865"/>
        <dbReference type="ChEBI" id="CHEBI:184387"/>
    </reaction>
    <physiologicalReaction direction="left-to-right" evidence="5">
        <dbReference type="Rhea" id="RHEA:70576"/>
    </physiologicalReaction>
</comment>
<dbReference type="PANTHER" id="PTHR46018:SF2">
    <property type="entry name" value="ZINC PHOSPHODIESTERASE ELAC PROTEIN 1"/>
    <property type="match status" value="1"/>
</dbReference>
<dbReference type="SMART" id="SM00849">
    <property type="entry name" value="Lactamase_B"/>
    <property type="match status" value="1"/>
</dbReference>
<proteinExistence type="predicted"/>
<evidence type="ECO:0000313" key="8">
    <source>
        <dbReference type="Proteomes" id="UP000276128"/>
    </source>
</evidence>
<dbReference type="InterPro" id="IPR001279">
    <property type="entry name" value="Metallo-B-lactamas"/>
</dbReference>
<comment type="catalytic activity">
    <reaction evidence="3">
        <text>3',5'-cyclic CMP + H2O = CMP + H(+)</text>
        <dbReference type="Rhea" id="RHEA:72675"/>
        <dbReference type="ChEBI" id="CHEBI:15377"/>
        <dbReference type="ChEBI" id="CHEBI:15378"/>
        <dbReference type="ChEBI" id="CHEBI:58003"/>
        <dbReference type="ChEBI" id="CHEBI:60377"/>
    </reaction>
    <physiologicalReaction direction="left-to-right" evidence="3">
        <dbReference type="Rhea" id="RHEA:72676"/>
    </physiologicalReaction>
</comment>
<dbReference type="Pfam" id="PF23023">
    <property type="entry name" value="Anti-Pycsar_Apyc1"/>
    <property type="match status" value="1"/>
</dbReference>
<keyword evidence="8" id="KW-1185">Reference proteome</keyword>
<dbReference type="Proteomes" id="UP000276128">
    <property type="component" value="Unassembled WGS sequence"/>
</dbReference>
<keyword evidence="1" id="KW-0540">Nuclease</keyword>
<accession>A0A3S0BR19</accession>
<evidence type="ECO:0000313" key="7">
    <source>
        <dbReference type="EMBL" id="RTE03572.1"/>
    </source>
</evidence>
<keyword evidence="1" id="KW-0255">Endonuclease</keyword>
<organism evidence="7 8">
    <name type="scientific">Paenibacillus whitsoniae</name>
    <dbReference type="NCBI Taxonomy" id="2496558"/>
    <lineage>
        <taxon>Bacteria</taxon>
        <taxon>Bacillati</taxon>
        <taxon>Bacillota</taxon>
        <taxon>Bacilli</taxon>
        <taxon>Bacillales</taxon>
        <taxon>Paenibacillaceae</taxon>
        <taxon>Paenibacillus</taxon>
    </lineage>
</organism>
<dbReference type="PANTHER" id="PTHR46018">
    <property type="entry name" value="ZINC PHOSPHODIESTERASE ELAC PROTEIN 1"/>
    <property type="match status" value="1"/>
</dbReference>
<keyword evidence="1" id="KW-0378">Hydrolase</keyword>
<name>A0A3S0BR19_9BACL</name>
<feature type="domain" description="Metallo-beta-lactamase" evidence="6">
    <location>
        <begin position="19"/>
        <end position="222"/>
    </location>
</feature>
<dbReference type="AlphaFoldDB" id="A0A3S0BR19"/>
<protein>
    <submittedName>
        <fullName evidence="7">Ribonuclease Z</fullName>
    </submittedName>
</protein>
<evidence type="ECO:0000256" key="4">
    <source>
        <dbReference type="ARBA" id="ARBA00034301"/>
    </source>
</evidence>
<reference evidence="7 8" key="1">
    <citation type="submission" date="2018-12" db="EMBL/GenBank/DDBJ databases">
        <title>Bacillus ochoae sp. nov., Paenibacillus whitsoniae sp. nov., Paenibacillus spiritus sp. nov. Isolated from the Mars Exploration Rover during spacecraft assembly.</title>
        <authorList>
            <person name="Seuylemezian A."/>
            <person name="Vaishampayan P."/>
        </authorList>
    </citation>
    <scope>NUCLEOTIDE SEQUENCE [LARGE SCALE GENOMIC DNA]</scope>
    <source>
        <strain evidence="7 8">MER 54</strain>
    </source>
</reference>
<dbReference type="Gene3D" id="3.60.15.10">
    <property type="entry name" value="Ribonuclease Z/Hydroxyacylglutathione hydrolase-like"/>
    <property type="match status" value="1"/>
</dbReference>
<dbReference type="OrthoDB" id="9803916at2"/>
<comment type="function">
    <text evidence="4">Counteracts the endogenous Pycsar antiviral defense system. Phosphodiesterase that enables metal-dependent hydrolysis of host cyclic nucleotide Pycsar defense signals such as cCMP and cUMP.</text>
</comment>
<gene>
    <name evidence="7" type="ORF">EJQ19_27485</name>
</gene>
<keyword evidence="2" id="KW-0862">Zinc</keyword>
<comment type="caution">
    <text evidence="7">The sequence shown here is derived from an EMBL/GenBank/DDBJ whole genome shotgun (WGS) entry which is preliminary data.</text>
</comment>
<dbReference type="SUPFAM" id="SSF56281">
    <property type="entry name" value="Metallo-hydrolase/oxidoreductase"/>
    <property type="match status" value="1"/>
</dbReference>
<dbReference type="GO" id="GO:0042781">
    <property type="term" value="F:3'-tRNA processing endoribonuclease activity"/>
    <property type="evidence" value="ECO:0007669"/>
    <property type="project" value="TreeGrafter"/>
</dbReference>
<dbReference type="InterPro" id="IPR036866">
    <property type="entry name" value="RibonucZ/Hydroxyglut_hydro"/>
</dbReference>
<evidence type="ECO:0000256" key="1">
    <source>
        <dbReference type="ARBA" id="ARBA00022759"/>
    </source>
</evidence>
<evidence type="ECO:0000256" key="3">
    <source>
        <dbReference type="ARBA" id="ARBA00034221"/>
    </source>
</evidence>
<dbReference type="GO" id="GO:0046872">
    <property type="term" value="F:metal ion binding"/>
    <property type="evidence" value="ECO:0007669"/>
    <property type="project" value="UniProtKB-KW"/>
</dbReference>
<evidence type="ECO:0000256" key="5">
    <source>
        <dbReference type="ARBA" id="ARBA00048505"/>
    </source>
</evidence>
<sequence>MSLHIQMLGTGSAFAKERYNNSALLRTQDKQVMIDCGSSVPRSLHELQIQPDRIDGILITHIHADHVGGLEEMAFRLLYEHGRKRTKLFIAESLAVPLWENTLKGGLYSPSENLLTLEDYFDVVLLPERASVELFPGLTVEIIPTEHIQLKPSYSLFINDRTFYSADIRFNPELLIGEVIQQRNCHTIFHDCQLSGQGFVHTTLEELLTLPEEVQQRIYLMHYDDSMPDYIGRTGQMSFVQQHQIIDLT</sequence>